<comment type="caution">
    <text evidence="3">The sequence shown here is derived from an EMBL/GenBank/DDBJ whole genome shotgun (WGS) entry which is preliminary data.</text>
</comment>
<dbReference type="GO" id="GO:0008270">
    <property type="term" value="F:zinc ion binding"/>
    <property type="evidence" value="ECO:0007669"/>
    <property type="project" value="UniProtKB-KW"/>
</dbReference>
<dbReference type="Proteomes" id="UP000231028">
    <property type="component" value="Unassembled WGS sequence"/>
</dbReference>
<keyword evidence="1" id="KW-0479">Metal-binding</keyword>
<evidence type="ECO:0000256" key="1">
    <source>
        <dbReference type="PROSITE-ProRule" id="PRU00325"/>
    </source>
</evidence>
<proteinExistence type="predicted"/>
<sequence length="79" mass="9390">MSDDEFQKKWNKAKEYATQPERFELLEIKLRMKSTHDIRQVSYANGKWSCTCEFYEKRNTCSHIMAAQEILGALIQRKS</sequence>
<reference evidence="4" key="1">
    <citation type="submission" date="2017-09" db="EMBL/GenBank/DDBJ databases">
        <title>Depth-based differentiation of microbial function through sediment-hosted aquifers and enrichment of novel symbionts in the deep terrestrial subsurface.</title>
        <authorList>
            <person name="Probst A.J."/>
            <person name="Ladd B."/>
            <person name="Jarett J.K."/>
            <person name="Geller-Mcgrath D.E."/>
            <person name="Sieber C.M.K."/>
            <person name="Emerson J.B."/>
            <person name="Anantharaman K."/>
            <person name="Thomas B.C."/>
            <person name="Malmstrom R."/>
            <person name="Stieglmeier M."/>
            <person name="Klingl A."/>
            <person name="Woyke T."/>
            <person name="Ryan C.M."/>
            <person name="Banfield J.F."/>
        </authorList>
    </citation>
    <scope>NUCLEOTIDE SEQUENCE [LARGE SCALE GENOMIC DNA]</scope>
</reference>
<dbReference type="EMBL" id="PFKI01000183">
    <property type="protein sequence ID" value="PIY19311.1"/>
    <property type="molecule type" value="Genomic_DNA"/>
</dbReference>
<name>A0A2M7P0W4_9BACT</name>
<gene>
    <name evidence="3" type="ORF">COZ13_05995</name>
</gene>
<protein>
    <recommendedName>
        <fullName evidence="2">SWIM-type domain-containing protein</fullName>
    </recommendedName>
</protein>
<dbReference type="InterPro" id="IPR007527">
    <property type="entry name" value="Znf_SWIM"/>
</dbReference>
<keyword evidence="1" id="KW-0862">Zinc</keyword>
<dbReference type="PROSITE" id="PS50966">
    <property type="entry name" value="ZF_SWIM"/>
    <property type="match status" value="1"/>
</dbReference>
<keyword evidence="1" id="KW-0863">Zinc-finger</keyword>
<evidence type="ECO:0000313" key="3">
    <source>
        <dbReference type="EMBL" id="PIY19311.1"/>
    </source>
</evidence>
<feature type="domain" description="SWIM-type" evidence="2">
    <location>
        <begin position="39"/>
        <end position="72"/>
    </location>
</feature>
<dbReference type="AlphaFoldDB" id="A0A2M7P0W4"/>
<dbReference type="Pfam" id="PF04434">
    <property type="entry name" value="SWIM"/>
    <property type="match status" value="1"/>
</dbReference>
<evidence type="ECO:0000313" key="4">
    <source>
        <dbReference type="Proteomes" id="UP000231028"/>
    </source>
</evidence>
<evidence type="ECO:0000259" key="2">
    <source>
        <dbReference type="PROSITE" id="PS50966"/>
    </source>
</evidence>
<organism evidence="3 4">
    <name type="scientific">Candidatus Desantisbacteria bacterium CG_4_10_14_3_um_filter_40_18</name>
    <dbReference type="NCBI Taxonomy" id="1974544"/>
    <lineage>
        <taxon>Bacteria</taxon>
        <taxon>Candidatus Desantisiibacteriota</taxon>
    </lineage>
</organism>
<accession>A0A2M7P0W4</accession>